<protein>
    <submittedName>
        <fullName evidence="2">Uncharacterized protein</fullName>
    </submittedName>
</protein>
<dbReference type="AlphaFoldDB" id="A0AAP0KTS7"/>
<reference evidence="2 3" key="1">
    <citation type="submission" date="2024-01" db="EMBL/GenBank/DDBJ databases">
        <title>Genome assemblies of Stephania.</title>
        <authorList>
            <person name="Yang L."/>
        </authorList>
    </citation>
    <scope>NUCLEOTIDE SEQUENCE [LARGE SCALE GENOMIC DNA]</scope>
    <source>
        <strain evidence="2">JXDWG</strain>
        <tissue evidence="2">Leaf</tissue>
    </source>
</reference>
<dbReference type="Proteomes" id="UP001419268">
    <property type="component" value="Unassembled WGS sequence"/>
</dbReference>
<feature type="compositionally biased region" description="Acidic residues" evidence="1">
    <location>
        <begin position="86"/>
        <end position="98"/>
    </location>
</feature>
<proteinExistence type="predicted"/>
<evidence type="ECO:0000313" key="2">
    <source>
        <dbReference type="EMBL" id="KAK9157788.1"/>
    </source>
</evidence>
<name>A0AAP0KTS7_9MAGN</name>
<evidence type="ECO:0000256" key="1">
    <source>
        <dbReference type="SAM" id="MobiDB-lite"/>
    </source>
</evidence>
<accession>A0AAP0KTS7</accession>
<evidence type="ECO:0000313" key="3">
    <source>
        <dbReference type="Proteomes" id="UP001419268"/>
    </source>
</evidence>
<dbReference type="EMBL" id="JBBNAG010000002">
    <property type="protein sequence ID" value="KAK9157788.1"/>
    <property type="molecule type" value="Genomic_DNA"/>
</dbReference>
<feature type="compositionally biased region" description="Acidic residues" evidence="1">
    <location>
        <begin position="52"/>
        <end position="65"/>
    </location>
</feature>
<organism evidence="2 3">
    <name type="scientific">Stephania cephalantha</name>
    <dbReference type="NCBI Taxonomy" id="152367"/>
    <lineage>
        <taxon>Eukaryota</taxon>
        <taxon>Viridiplantae</taxon>
        <taxon>Streptophyta</taxon>
        <taxon>Embryophyta</taxon>
        <taxon>Tracheophyta</taxon>
        <taxon>Spermatophyta</taxon>
        <taxon>Magnoliopsida</taxon>
        <taxon>Ranunculales</taxon>
        <taxon>Menispermaceae</taxon>
        <taxon>Menispermoideae</taxon>
        <taxon>Cissampelideae</taxon>
        <taxon>Stephania</taxon>
    </lineage>
</organism>
<sequence length="240" mass="26321">MNPSILTSEDGFVFESDRNHILGMSNLLLMGFIFDPKTGTWVEKDGHNSSSEENDQDDEDQDDGDVSGSEGTLMDIEYIDIRVEGDESGDGESEEDEVNSVGRGVAIDDHVVGDPTEEDVKDRSGGEDTMCTPLETAPMEHEQPLMKHEHESISTPLEAAPLEHGTGGENIMGKATLLEQPSTGVFMEFRFNQVDNMLCEQSHIAKSVDQLDKKVKKLIDMLTKSVGDASYGLNLLHGDM</sequence>
<gene>
    <name evidence="2" type="ORF">Scep_004362</name>
</gene>
<feature type="compositionally biased region" description="Basic and acidic residues" evidence="1">
    <location>
        <begin position="106"/>
        <end position="126"/>
    </location>
</feature>
<keyword evidence="3" id="KW-1185">Reference proteome</keyword>
<feature type="region of interest" description="Disordered" evidence="1">
    <location>
        <begin position="43"/>
        <end position="128"/>
    </location>
</feature>
<comment type="caution">
    <text evidence="2">The sequence shown here is derived from an EMBL/GenBank/DDBJ whole genome shotgun (WGS) entry which is preliminary data.</text>
</comment>